<dbReference type="PATRIC" id="fig|1346330.5.peg.2703"/>
<dbReference type="EMBL" id="ATDL01000015">
    <property type="protein sequence ID" value="ERJ59360.1"/>
    <property type="molecule type" value="Genomic_DNA"/>
</dbReference>
<keyword evidence="1" id="KW-0472">Membrane</keyword>
<sequence length="46" mass="5594">MFDFLELSNFEYTLSHAFLILYFIIALLIFEAFIDYNYYGFIKIPL</sequence>
<gene>
    <name evidence="2" type="ORF">M472_11305</name>
</gene>
<protein>
    <submittedName>
        <fullName evidence="2">Uncharacterized protein</fullName>
    </submittedName>
</protein>
<keyword evidence="3" id="KW-1185">Reference proteome</keyword>
<feature type="transmembrane region" description="Helical" evidence="1">
    <location>
        <begin position="12"/>
        <end position="34"/>
    </location>
</feature>
<comment type="caution">
    <text evidence="2">The sequence shown here is derived from an EMBL/GenBank/DDBJ whole genome shotgun (WGS) entry which is preliminary data.</text>
</comment>
<proteinExistence type="predicted"/>
<evidence type="ECO:0000313" key="2">
    <source>
        <dbReference type="EMBL" id="ERJ59360.1"/>
    </source>
</evidence>
<evidence type="ECO:0000256" key="1">
    <source>
        <dbReference type="SAM" id="Phobius"/>
    </source>
</evidence>
<dbReference type="Proteomes" id="UP000016584">
    <property type="component" value="Unassembled WGS sequence"/>
</dbReference>
<evidence type="ECO:0000313" key="3">
    <source>
        <dbReference type="Proteomes" id="UP000016584"/>
    </source>
</evidence>
<keyword evidence="1" id="KW-0812">Transmembrane</keyword>
<organism evidence="2 3">
    <name type="scientific">Sphingobacterium paucimobilis HER1398</name>
    <dbReference type="NCBI Taxonomy" id="1346330"/>
    <lineage>
        <taxon>Bacteria</taxon>
        <taxon>Pseudomonadati</taxon>
        <taxon>Bacteroidota</taxon>
        <taxon>Sphingobacteriia</taxon>
        <taxon>Sphingobacteriales</taxon>
        <taxon>Sphingobacteriaceae</taxon>
        <taxon>Sphingobacterium</taxon>
    </lineage>
</organism>
<dbReference type="AlphaFoldDB" id="U2HVQ3"/>
<keyword evidence="1" id="KW-1133">Transmembrane helix</keyword>
<accession>U2HVQ3</accession>
<dbReference type="STRING" id="1346330.M472_11305"/>
<reference evidence="2 3" key="1">
    <citation type="journal article" date="2013" name="Genome Announc.">
        <title>The Draft Genome Sequence of Sphingomonas paucimobilis Strain HER1398 (Proteobacteria), Host to the Giant PAU Phage, Indicates That It Is a Member of the Genus Sphingobacterium (Bacteroidetes).</title>
        <authorList>
            <person name="White R.A.III."/>
            <person name="Suttle C.A."/>
        </authorList>
    </citation>
    <scope>NUCLEOTIDE SEQUENCE [LARGE SCALE GENOMIC DNA]</scope>
    <source>
        <strain evidence="2 3">HER1398</strain>
    </source>
</reference>
<name>U2HVQ3_9SPHI</name>